<dbReference type="Proteomes" id="UP001281003">
    <property type="component" value="Unassembled WGS sequence"/>
</dbReference>
<dbReference type="AlphaFoldDB" id="A0AAE0P1E4"/>
<reference evidence="2" key="1">
    <citation type="journal article" date="2023" name="Mol. Phylogenet. Evol.">
        <title>Genome-scale phylogeny and comparative genomics of the fungal order Sordariales.</title>
        <authorList>
            <person name="Hensen N."/>
            <person name="Bonometti L."/>
            <person name="Westerberg I."/>
            <person name="Brannstrom I.O."/>
            <person name="Guillou S."/>
            <person name="Cros-Aarteil S."/>
            <person name="Calhoun S."/>
            <person name="Haridas S."/>
            <person name="Kuo A."/>
            <person name="Mondo S."/>
            <person name="Pangilinan J."/>
            <person name="Riley R."/>
            <person name="LaButti K."/>
            <person name="Andreopoulos B."/>
            <person name="Lipzen A."/>
            <person name="Chen C."/>
            <person name="Yan M."/>
            <person name="Daum C."/>
            <person name="Ng V."/>
            <person name="Clum A."/>
            <person name="Steindorff A."/>
            <person name="Ohm R.A."/>
            <person name="Martin F."/>
            <person name="Silar P."/>
            <person name="Natvig D.O."/>
            <person name="Lalanne C."/>
            <person name="Gautier V."/>
            <person name="Ament-Velasquez S.L."/>
            <person name="Kruys A."/>
            <person name="Hutchinson M.I."/>
            <person name="Powell A.J."/>
            <person name="Barry K."/>
            <person name="Miller A.N."/>
            <person name="Grigoriev I.V."/>
            <person name="Debuchy R."/>
            <person name="Gladieux P."/>
            <person name="Hiltunen Thoren M."/>
            <person name="Johannesson H."/>
        </authorList>
    </citation>
    <scope>NUCLEOTIDE SEQUENCE</scope>
    <source>
        <strain evidence="2">FGSC 1904</strain>
    </source>
</reference>
<keyword evidence="1" id="KW-1133">Transmembrane helix</keyword>
<evidence type="ECO:0000313" key="2">
    <source>
        <dbReference type="EMBL" id="KAK3391608.1"/>
    </source>
</evidence>
<protein>
    <submittedName>
        <fullName evidence="2">Uncharacterized protein</fullName>
    </submittedName>
</protein>
<proteinExistence type="predicted"/>
<evidence type="ECO:0000256" key="1">
    <source>
        <dbReference type="SAM" id="Phobius"/>
    </source>
</evidence>
<feature type="transmembrane region" description="Helical" evidence="1">
    <location>
        <begin position="12"/>
        <end position="38"/>
    </location>
</feature>
<keyword evidence="1" id="KW-0472">Membrane</keyword>
<organism evidence="2 3">
    <name type="scientific">Sordaria brevicollis</name>
    <dbReference type="NCBI Taxonomy" id="83679"/>
    <lineage>
        <taxon>Eukaryota</taxon>
        <taxon>Fungi</taxon>
        <taxon>Dikarya</taxon>
        <taxon>Ascomycota</taxon>
        <taxon>Pezizomycotina</taxon>
        <taxon>Sordariomycetes</taxon>
        <taxon>Sordariomycetidae</taxon>
        <taxon>Sordariales</taxon>
        <taxon>Sordariaceae</taxon>
        <taxon>Sordaria</taxon>
    </lineage>
</organism>
<keyword evidence="3" id="KW-1185">Reference proteome</keyword>
<comment type="caution">
    <text evidence="2">The sequence shown here is derived from an EMBL/GenBank/DDBJ whole genome shotgun (WGS) entry which is preliminary data.</text>
</comment>
<sequence length="94" mass="11217">MKKNGAMIPRWFVLELFTLIPTGCINAVFCFFLGGSFFCSRHFLFSKERYPPFLYPHPFFSPFVMSFSSEHTTYTHTSTHTYDRLRHIHTHTRF</sequence>
<name>A0AAE0P1E4_SORBR</name>
<evidence type="ECO:0000313" key="3">
    <source>
        <dbReference type="Proteomes" id="UP001281003"/>
    </source>
</evidence>
<gene>
    <name evidence="2" type="ORF">B0T20DRAFT_83859</name>
</gene>
<reference evidence="2" key="2">
    <citation type="submission" date="2023-07" db="EMBL/GenBank/DDBJ databases">
        <authorList>
            <consortium name="Lawrence Berkeley National Laboratory"/>
            <person name="Haridas S."/>
            <person name="Hensen N."/>
            <person name="Bonometti L."/>
            <person name="Westerberg I."/>
            <person name="Brannstrom I.O."/>
            <person name="Guillou S."/>
            <person name="Cros-Aarteil S."/>
            <person name="Calhoun S."/>
            <person name="Kuo A."/>
            <person name="Mondo S."/>
            <person name="Pangilinan J."/>
            <person name="Riley R."/>
            <person name="LaButti K."/>
            <person name="Andreopoulos B."/>
            <person name="Lipzen A."/>
            <person name="Chen C."/>
            <person name="Yanf M."/>
            <person name="Daum C."/>
            <person name="Ng V."/>
            <person name="Clum A."/>
            <person name="Steindorff A."/>
            <person name="Ohm R."/>
            <person name="Martin F."/>
            <person name="Silar P."/>
            <person name="Natvig D."/>
            <person name="Lalanne C."/>
            <person name="Gautier V."/>
            <person name="Ament-velasquez S.L."/>
            <person name="Kruys A."/>
            <person name="Hutchinson M.I."/>
            <person name="Powell A.J."/>
            <person name="Barry K."/>
            <person name="Miller A.N."/>
            <person name="Grigoriev I.V."/>
            <person name="Debuchy R."/>
            <person name="Gladieux P."/>
            <person name="Thoren M.H."/>
            <person name="Johannesson H."/>
        </authorList>
    </citation>
    <scope>NUCLEOTIDE SEQUENCE</scope>
    <source>
        <strain evidence="2">FGSC 1904</strain>
    </source>
</reference>
<dbReference type="EMBL" id="JAUTDP010000013">
    <property type="protein sequence ID" value="KAK3391608.1"/>
    <property type="molecule type" value="Genomic_DNA"/>
</dbReference>
<accession>A0AAE0P1E4</accession>
<keyword evidence="1" id="KW-0812">Transmembrane</keyword>